<dbReference type="EMBL" id="CAJNOE010000590">
    <property type="protein sequence ID" value="CAF1281692.1"/>
    <property type="molecule type" value="Genomic_DNA"/>
</dbReference>
<organism evidence="4 6">
    <name type="scientific">Adineta steineri</name>
    <dbReference type="NCBI Taxonomy" id="433720"/>
    <lineage>
        <taxon>Eukaryota</taxon>
        <taxon>Metazoa</taxon>
        <taxon>Spiralia</taxon>
        <taxon>Gnathifera</taxon>
        <taxon>Rotifera</taxon>
        <taxon>Eurotatoria</taxon>
        <taxon>Bdelloidea</taxon>
        <taxon>Adinetida</taxon>
        <taxon>Adinetidae</taxon>
        <taxon>Adineta</taxon>
    </lineage>
</organism>
<feature type="repeat" description="ANK" evidence="3">
    <location>
        <begin position="208"/>
        <end position="241"/>
    </location>
</feature>
<dbReference type="Proteomes" id="UP000663868">
    <property type="component" value="Unassembled WGS sequence"/>
</dbReference>
<feature type="repeat" description="ANK" evidence="3">
    <location>
        <begin position="572"/>
        <end position="604"/>
    </location>
</feature>
<dbReference type="EMBL" id="CAJOBB010000601">
    <property type="protein sequence ID" value="CAF3713953.1"/>
    <property type="molecule type" value="Genomic_DNA"/>
</dbReference>
<feature type="repeat" description="ANK" evidence="3">
    <location>
        <begin position="501"/>
        <end position="533"/>
    </location>
</feature>
<dbReference type="Pfam" id="PF12796">
    <property type="entry name" value="Ank_2"/>
    <property type="match status" value="5"/>
</dbReference>
<keyword evidence="1" id="KW-0677">Repeat</keyword>
<dbReference type="SUPFAM" id="SSF48403">
    <property type="entry name" value="Ankyrin repeat"/>
    <property type="match status" value="4"/>
</dbReference>
<dbReference type="Proteomes" id="UP000663860">
    <property type="component" value="Unassembled WGS sequence"/>
</dbReference>
<evidence type="ECO:0000256" key="2">
    <source>
        <dbReference type="ARBA" id="ARBA00023043"/>
    </source>
</evidence>
<sequence length="1018" mass="117884">MLLDAQKISLIYDFWKLNNEEKYLRDVTELSRKLTESDSNDAVAIQSWIPDLLKLVELWERQSLNDLDIFYTNLLKDKSFSDKVDGLLRFLYDIQSYELVKYLLEKNVQYYKQEKLVSSTMNAFHESCVYGFSQVCLLYIRNRQDINETFSLVYENFKTNKKEIIRNLTALQLVCVWSKYFPKRLPSYAHTVRILLNNGARVNMTSTELTTPLHWTCRAKHTTQLAQDLIEHGACVNACDKFNIQPIHYACWTRNQTIVELLLSKGAQVTVQDDFGRTPLHFLCMPPCTEAMTNEDKQQQYELMNYILNNCQKYKQSIDLTKQDKLGHTLLTYTCISQNLALMKLLLEKQPDLINKSTIIGRTPLMVSIDVCFLNGIEYLLKQPNLERNACDSNGNTAVHYACMCSNISKRYNLLQLLINDKNGMFDFEKRNEQLIDPFMLCTIYQSIDLCRLLIEKNVSITKKDMYSRQPIHVACQMGNYELLSLLIKTSNIDINAVDVNNRNCLFYAISSGDEKIVNLLIENNVNIKIRDIVGDTLLHLAVQHPTNAYELTKCLLTKQDGKDLINESAADGMQPLLLAASCKQPMVVYHLLKNGADIKAVDNEDHTALHLACKSDCMECVFYLIEFGGLNVNELDCYEQTPLFYAFVSNNFDLAQYLMVCGAKINIRSSQNYLPIHIGILLSKNDEDFNLNLIDLYQDEDENILDDQDNDSYISPLLLACMRGQYEVVKHLILNYKVNIMSKCSNGHTALHYACLLKPPNSFKIIEFLEEHGCTYESVDEPKGSFLYSIIQYGDRQTIMYFIDNWLKTSSDINELHFDSTLLDLLYKRAQQQHHDLDTDYLYQLFDKGARLHSTNLSSSPCTLINDCPLFYLSLIEYNCTPIIADKNSFILNLLNTISLYPHPILLLNKKNQEHITVCGYFLTIVQFAHYYFDIEQFYSTINQQYIPQLEAEQSSEEVELLRQQIRKLQTTPLKLSDIARKTIRMKLDIPTKSNFEQLDLHEHLIEFLSQCRFQRI</sequence>
<dbReference type="AlphaFoldDB" id="A0A815CEC1"/>
<dbReference type="InterPro" id="IPR002110">
    <property type="entry name" value="Ankyrin_rpt"/>
</dbReference>
<proteinExistence type="predicted"/>
<dbReference type="SMART" id="SM00248">
    <property type="entry name" value="ANK"/>
    <property type="match status" value="17"/>
</dbReference>
<gene>
    <name evidence="4" type="ORF">IZO911_LOCUS33005</name>
    <name evidence="5" type="ORF">KXQ929_LOCUS11934</name>
</gene>
<keyword evidence="2 3" id="KW-0040">ANK repeat</keyword>
<evidence type="ECO:0000313" key="4">
    <source>
        <dbReference type="EMBL" id="CAF1281692.1"/>
    </source>
</evidence>
<evidence type="ECO:0000313" key="5">
    <source>
        <dbReference type="EMBL" id="CAF3713953.1"/>
    </source>
</evidence>
<dbReference type="InterPro" id="IPR036770">
    <property type="entry name" value="Ankyrin_rpt-contain_sf"/>
</dbReference>
<accession>A0A815CEC1</accession>
<dbReference type="Gene3D" id="1.25.40.20">
    <property type="entry name" value="Ankyrin repeat-containing domain"/>
    <property type="match status" value="5"/>
</dbReference>
<dbReference type="PROSITE" id="PS50297">
    <property type="entry name" value="ANK_REP_REGION"/>
    <property type="match status" value="2"/>
</dbReference>
<protein>
    <submittedName>
        <fullName evidence="4">Uncharacterized protein</fullName>
    </submittedName>
</protein>
<feature type="repeat" description="ANK" evidence="3">
    <location>
        <begin position="242"/>
        <end position="274"/>
    </location>
</feature>
<dbReference type="PANTHER" id="PTHR24198">
    <property type="entry name" value="ANKYRIN REPEAT AND PROTEIN KINASE DOMAIN-CONTAINING PROTEIN"/>
    <property type="match status" value="1"/>
</dbReference>
<feature type="repeat" description="ANK" evidence="3">
    <location>
        <begin position="639"/>
        <end position="671"/>
    </location>
</feature>
<feature type="repeat" description="ANK" evidence="3">
    <location>
        <begin position="747"/>
        <end position="782"/>
    </location>
</feature>
<evidence type="ECO:0000313" key="6">
    <source>
        <dbReference type="Proteomes" id="UP000663860"/>
    </source>
</evidence>
<evidence type="ECO:0000256" key="3">
    <source>
        <dbReference type="PROSITE-ProRule" id="PRU00023"/>
    </source>
</evidence>
<dbReference type="PROSITE" id="PS50088">
    <property type="entry name" value="ANK_REPEAT"/>
    <property type="match status" value="6"/>
</dbReference>
<dbReference type="PANTHER" id="PTHR24198:SF165">
    <property type="entry name" value="ANKYRIN REPEAT-CONTAINING PROTEIN-RELATED"/>
    <property type="match status" value="1"/>
</dbReference>
<comment type="caution">
    <text evidence="4">The sequence shown here is derived from an EMBL/GenBank/DDBJ whole genome shotgun (WGS) entry which is preliminary data.</text>
</comment>
<reference evidence="4" key="1">
    <citation type="submission" date="2021-02" db="EMBL/GenBank/DDBJ databases">
        <authorList>
            <person name="Nowell W R."/>
        </authorList>
    </citation>
    <scope>NUCLEOTIDE SEQUENCE</scope>
</reference>
<evidence type="ECO:0000256" key="1">
    <source>
        <dbReference type="ARBA" id="ARBA00022737"/>
    </source>
</evidence>
<name>A0A815CEC1_9BILA</name>